<sequence length="260" mass="30961">MEDIHEAMAIFNLQRAIDSYPRLDNLQYFRQLNLFIENTFNEKLEETGGSNKRGQITFDSNEPKEKLLTVQVIRELSEEKKYKSFQNLMRPSLLITLCSFIENIFTYPVYLDANLKHEFDKIKKKSDLNKARIVLVNKGYEKLRYLEGIKYVNEMNRIRNRFVHHKGEATEDIKKLTSQYDFEVVNNHIVLGEKFIENYIAHLENFAVKVAKIIYENESWVHKMLQKYPNLRNINDTLDFMKKNDITIEQLSSIEIPNRR</sequence>
<name>A0ABV2KCQ0_SPOPS</name>
<dbReference type="RefSeq" id="WP_354314338.1">
    <property type="nucleotide sequence ID" value="NZ_JBEPME010000006.1"/>
</dbReference>
<proteinExistence type="predicted"/>
<keyword evidence="2" id="KW-1185">Reference proteome</keyword>
<organism evidence="1 2">
    <name type="scientific">Sporosarcina psychrophila</name>
    <name type="common">Bacillus psychrophilus</name>
    <dbReference type="NCBI Taxonomy" id="1476"/>
    <lineage>
        <taxon>Bacteria</taxon>
        <taxon>Bacillati</taxon>
        <taxon>Bacillota</taxon>
        <taxon>Bacilli</taxon>
        <taxon>Bacillales</taxon>
        <taxon>Caryophanaceae</taxon>
        <taxon>Sporosarcina</taxon>
    </lineage>
</organism>
<comment type="caution">
    <text evidence="1">The sequence shown here is derived from an EMBL/GenBank/DDBJ whole genome shotgun (WGS) entry which is preliminary data.</text>
</comment>
<evidence type="ECO:0000313" key="1">
    <source>
        <dbReference type="EMBL" id="MET3658652.1"/>
    </source>
</evidence>
<dbReference type="Proteomes" id="UP001549104">
    <property type="component" value="Unassembled WGS sequence"/>
</dbReference>
<dbReference type="EMBL" id="JBEPME010000006">
    <property type="protein sequence ID" value="MET3658652.1"/>
    <property type="molecule type" value="Genomic_DNA"/>
</dbReference>
<evidence type="ECO:0000313" key="2">
    <source>
        <dbReference type="Proteomes" id="UP001549104"/>
    </source>
</evidence>
<gene>
    <name evidence="1" type="ORF">ABIC55_003770</name>
</gene>
<reference evidence="1 2" key="1">
    <citation type="submission" date="2024-06" db="EMBL/GenBank/DDBJ databases">
        <title>Sorghum-associated microbial communities from plants grown in Nebraska, USA.</title>
        <authorList>
            <person name="Schachtman D."/>
        </authorList>
    </citation>
    <scope>NUCLEOTIDE SEQUENCE [LARGE SCALE GENOMIC DNA]</scope>
    <source>
        <strain evidence="1 2">1288</strain>
    </source>
</reference>
<evidence type="ECO:0008006" key="3">
    <source>
        <dbReference type="Google" id="ProtNLM"/>
    </source>
</evidence>
<protein>
    <recommendedName>
        <fullName evidence="3">Cthe-2314-like HEPN domain-containing protein</fullName>
    </recommendedName>
</protein>
<accession>A0ABV2KCQ0</accession>